<evidence type="ECO:0000256" key="3">
    <source>
        <dbReference type="ARBA" id="ARBA00022502"/>
    </source>
</evidence>
<dbReference type="GO" id="GO:0000026">
    <property type="term" value="F:alpha-1,2-mannosyltransferase activity"/>
    <property type="evidence" value="ECO:0007669"/>
    <property type="project" value="TreeGrafter"/>
</dbReference>
<dbReference type="GO" id="GO:0005789">
    <property type="term" value="C:endoplasmic reticulum membrane"/>
    <property type="evidence" value="ECO:0007669"/>
    <property type="project" value="UniProtKB-SubCell"/>
</dbReference>
<evidence type="ECO:0000256" key="10">
    <source>
        <dbReference type="ARBA" id="ARBA00038466"/>
    </source>
</evidence>
<feature type="transmembrane region" description="Helical" evidence="11">
    <location>
        <begin position="96"/>
        <end position="119"/>
    </location>
</feature>
<protein>
    <recommendedName>
        <fullName evidence="11">Mannosyltransferase</fullName>
        <ecNumber evidence="11">2.4.1.-</ecNumber>
    </recommendedName>
</protein>
<evidence type="ECO:0000256" key="8">
    <source>
        <dbReference type="ARBA" id="ARBA00022989"/>
    </source>
</evidence>
<feature type="transmembrane region" description="Helical" evidence="11">
    <location>
        <begin position="38"/>
        <end position="57"/>
    </location>
</feature>
<dbReference type="EMBL" id="MBFS01002278">
    <property type="protein sequence ID" value="PVU99340.1"/>
    <property type="molecule type" value="Genomic_DNA"/>
</dbReference>
<evidence type="ECO:0000256" key="2">
    <source>
        <dbReference type="ARBA" id="ARBA00004687"/>
    </source>
</evidence>
<evidence type="ECO:0000256" key="4">
    <source>
        <dbReference type="ARBA" id="ARBA00022676"/>
    </source>
</evidence>
<keyword evidence="7 11" id="KW-0256">Endoplasmic reticulum</keyword>
<feature type="transmembrane region" description="Helical" evidence="11">
    <location>
        <begin position="125"/>
        <end position="143"/>
    </location>
</feature>
<evidence type="ECO:0000256" key="9">
    <source>
        <dbReference type="ARBA" id="ARBA00023136"/>
    </source>
</evidence>
<dbReference type="PANTHER" id="PTHR22760">
    <property type="entry name" value="GLYCOSYLTRANSFERASE"/>
    <property type="match status" value="1"/>
</dbReference>
<sequence>ILLNPSITPYNNFLYNSNEANLKLHGIHPRYLHSLVNLPLLFGPSIFILYKLCYSLYFEGRNSNKDSATEKSPNKNKVSKKKLLSKDNNTCVSELVYLKFTAFAGLISGLFGLFALSFIKHQETRFLLPMFAGVFTFLSLNSFSISKKQWACITVFNFMMLLIFGVFHQSGVLRSIFQLNNDISRTRFTVNTYPESFLIRDSDLILNHYGNISLETKVWFIYTYMPPQFLFYSKKTPAHDNIHLNINTTVGMKKDEVYKILNSSTITSSLDSGDYKNFDIYKQTGPGRFSRTLVVIPANYNESYFSSDNKFDTRFKFTELHSFPLHLDFDDIGYHFSTKFSNMYLKCFQLTWQQNDEK</sequence>
<dbReference type="EC" id="2.4.1.-" evidence="11"/>
<keyword evidence="9 11" id="KW-0472">Membrane</keyword>
<dbReference type="PANTHER" id="PTHR22760:SF3">
    <property type="entry name" value="GPI MANNOSYLTRANSFERASE 4"/>
    <property type="match status" value="1"/>
</dbReference>
<evidence type="ECO:0000256" key="6">
    <source>
        <dbReference type="ARBA" id="ARBA00022692"/>
    </source>
</evidence>
<accession>A0A2T9Z419</accession>
<proteinExistence type="inferred from homology"/>
<feature type="non-terminal residue" evidence="12">
    <location>
        <position position="1"/>
    </location>
</feature>
<comment type="similarity">
    <text evidence="10">Belongs to the glycosyltransferase 22 family. PIGZ subfamily.</text>
</comment>
<dbReference type="GO" id="GO:0006506">
    <property type="term" value="P:GPI anchor biosynthetic process"/>
    <property type="evidence" value="ECO:0007669"/>
    <property type="project" value="UniProtKB-KW"/>
</dbReference>
<keyword evidence="13" id="KW-1185">Reference proteome</keyword>
<gene>
    <name evidence="12" type="ORF">BB560_005518</name>
</gene>
<evidence type="ECO:0000256" key="11">
    <source>
        <dbReference type="RuleBase" id="RU363075"/>
    </source>
</evidence>
<evidence type="ECO:0000256" key="5">
    <source>
        <dbReference type="ARBA" id="ARBA00022679"/>
    </source>
</evidence>
<evidence type="ECO:0000256" key="7">
    <source>
        <dbReference type="ARBA" id="ARBA00022824"/>
    </source>
</evidence>
<dbReference type="Proteomes" id="UP000245609">
    <property type="component" value="Unassembled WGS sequence"/>
</dbReference>
<evidence type="ECO:0000313" key="13">
    <source>
        <dbReference type="Proteomes" id="UP000245609"/>
    </source>
</evidence>
<keyword evidence="6 11" id="KW-0812">Transmembrane</keyword>
<comment type="caution">
    <text evidence="11">Lacks conserved residue(s) required for the propagation of feature annotation.</text>
</comment>
<organism evidence="12 13">
    <name type="scientific">Smittium megazygosporum</name>
    <dbReference type="NCBI Taxonomy" id="133381"/>
    <lineage>
        <taxon>Eukaryota</taxon>
        <taxon>Fungi</taxon>
        <taxon>Fungi incertae sedis</taxon>
        <taxon>Zoopagomycota</taxon>
        <taxon>Kickxellomycotina</taxon>
        <taxon>Harpellomycetes</taxon>
        <taxon>Harpellales</taxon>
        <taxon>Legeriomycetaceae</taxon>
        <taxon>Smittium</taxon>
    </lineage>
</organism>
<dbReference type="OrthoDB" id="10066429at2759"/>
<comment type="pathway">
    <text evidence="2">Glycolipid biosynthesis; glycosylphosphatidylinositol-anchor biosynthesis.</text>
</comment>
<dbReference type="AlphaFoldDB" id="A0A2T9Z419"/>
<evidence type="ECO:0000313" key="12">
    <source>
        <dbReference type="EMBL" id="PVU99340.1"/>
    </source>
</evidence>
<feature type="transmembrane region" description="Helical" evidence="11">
    <location>
        <begin position="150"/>
        <end position="168"/>
    </location>
</feature>
<name>A0A2T9Z419_9FUNG</name>
<comment type="caution">
    <text evidence="12">The sequence shown here is derived from an EMBL/GenBank/DDBJ whole genome shotgun (WGS) entry which is preliminary data.</text>
</comment>
<keyword evidence="5" id="KW-0808">Transferase</keyword>
<comment type="subcellular location">
    <subcellularLocation>
        <location evidence="1 11">Endoplasmic reticulum membrane</location>
        <topology evidence="1 11">Multi-pass membrane protein</topology>
    </subcellularLocation>
</comment>
<dbReference type="Pfam" id="PF03901">
    <property type="entry name" value="Glyco_transf_22"/>
    <property type="match status" value="1"/>
</dbReference>
<evidence type="ECO:0000256" key="1">
    <source>
        <dbReference type="ARBA" id="ARBA00004477"/>
    </source>
</evidence>
<dbReference type="InterPro" id="IPR005599">
    <property type="entry name" value="GPI_mannosylTrfase"/>
</dbReference>
<reference evidence="12 13" key="1">
    <citation type="journal article" date="2018" name="MBio">
        <title>Comparative Genomics Reveals the Core Gene Toolbox for the Fungus-Insect Symbiosis.</title>
        <authorList>
            <person name="Wang Y."/>
            <person name="Stata M."/>
            <person name="Wang W."/>
            <person name="Stajich J.E."/>
            <person name="White M.M."/>
            <person name="Moncalvo J.M."/>
        </authorList>
    </citation>
    <scope>NUCLEOTIDE SEQUENCE [LARGE SCALE GENOMIC DNA]</scope>
    <source>
        <strain evidence="12 13">SC-DP-2</strain>
    </source>
</reference>
<keyword evidence="4 11" id="KW-0328">Glycosyltransferase</keyword>
<keyword evidence="3" id="KW-0337">GPI-anchor biosynthesis</keyword>
<keyword evidence="8 11" id="KW-1133">Transmembrane helix</keyword>